<dbReference type="Proteomes" id="UP000249134">
    <property type="component" value="Chromosome 1"/>
</dbReference>
<organism evidence="1 2">
    <name type="scientific">Lederbergia lenta</name>
    <name type="common">Bacillus lentus</name>
    <dbReference type="NCBI Taxonomy" id="1467"/>
    <lineage>
        <taxon>Bacteria</taxon>
        <taxon>Bacillati</taxon>
        <taxon>Bacillota</taxon>
        <taxon>Bacilli</taxon>
        <taxon>Bacillales</taxon>
        <taxon>Bacillaceae</taxon>
        <taxon>Lederbergia</taxon>
    </lineage>
</organism>
<keyword evidence="2" id="KW-1185">Reference proteome</keyword>
<gene>
    <name evidence="1" type="ORF">NCTC4824_00273</name>
</gene>
<protein>
    <submittedName>
        <fullName evidence="1">Uncharacterized protein</fullName>
    </submittedName>
</protein>
<evidence type="ECO:0000313" key="2">
    <source>
        <dbReference type="Proteomes" id="UP000249134"/>
    </source>
</evidence>
<name>A0A2X4W1J3_LEDLE</name>
<dbReference type="AlphaFoldDB" id="A0A2X4W1J3"/>
<proteinExistence type="predicted"/>
<sequence>MEADRVGAFETKYDAENYPEKYLNCLGGFGIENAT</sequence>
<dbReference type="EMBL" id="LS483476">
    <property type="protein sequence ID" value="SQI51480.1"/>
    <property type="molecule type" value="Genomic_DNA"/>
</dbReference>
<evidence type="ECO:0000313" key="1">
    <source>
        <dbReference type="EMBL" id="SQI51480.1"/>
    </source>
</evidence>
<accession>A0A2X4W1J3</accession>
<dbReference type="KEGG" id="blen:NCTC4824_00273"/>
<reference evidence="1 2" key="1">
    <citation type="submission" date="2018-06" db="EMBL/GenBank/DDBJ databases">
        <authorList>
            <consortium name="Pathogen Informatics"/>
            <person name="Doyle S."/>
        </authorList>
    </citation>
    <scope>NUCLEOTIDE SEQUENCE [LARGE SCALE GENOMIC DNA]</scope>
    <source>
        <strain evidence="1 2">NCTC4824</strain>
    </source>
</reference>